<dbReference type="Proteomes" id="UP001501570">
    <property type="component" value="Unassembled WGS sequence"/>
</dbReference>
<dbReference type="EMBL" id="BAABJQ010000014">
    <property type="protein sequence ID" value="GAA5190413.1"/>
    <property type="molecule type" value="Genomic_DNA"/>
</dbReference>
<reference evidence="3" key="1">
    <citation type="journal article" date="2019" name="Int. J. Syst. Evol. Microbiol.">
        <title>The Global Catalogue of Microorganisms (GCM) 10K type strain sequencing project: providing services to taxonomists for standard genome sequencing and annotation.</title>
        <authorList>
            <consortium name="The Broad Institute Genomics Platform"/>
            <consortium name="The Broad Institute Genome Sequencing Center for Infectious Disease"/>
            <person name="Wu L."/>
            <person name="Ma J."/>
        </authorList>
    </citation>
    <scope>NUCLEOTIDE SEQUENCE [LARGE SCALE GENOMIC DNA]</scope>
    <source>
        <strain evidence="3">JCM 18304</strain>
    </source>
</reference>
<organism evidence="2 3">
    <name type="scientific">Rugosimonospora acidiphila</name>
    <dbReference type="NCBI Taxonomy" id="556531"/>
    <lineage>
        <taxon>Bacteria</taxon>
        <taxon>Bacillati</taxon>
        <taxon>Actinomycetota</taxon>
        <taxon>Actinomycetes</taxon>
        <taxon>Micromonosporales</taxon>
        <taxon>Micromonosporaceae</taxon>
        <taxon>Rugosimonospora</taxon>
    </lineage>
</organism>
<proteinExistence type="predicted"/>
<dbReference type="Gene3D" id="1.20.1290.10">
    <property type="entry name" value="AhpD-like"/>
    <property type="match status" value="1"/>
</dbReference>
<dbReference type="SUPFAM" id="SSF69118">
    <property type="entry name" value="AhpD-like"/>
    <property type="match status" value="1"/>
</dbReference>
<accession>A0ABP9S412</accession>
<protein>
    <submittedName>
        <fullName evidence="2">Carboxymuconolactone decarboxylase family protein</fullName>
    </submittedName>
</protein>
<dbReference type="InterPro" id="IPR029032">
    <property type="entry name" value="AhpD-like"/>
</dbReference>
<evidence type="ECO:0000313" key="3">
    <source>
        <dbReference type="Proteomes" id="UP001501570"/>
    </source>
</evidence>
<sequence>MSQPQKRPAEVLAAANPAAAEAFAQLRHAVEAGPLDQATVELIVIGSLASVGQLNSLAVHVKRALTLGVTIEQINQAIVATLAASTLFNDVVAALRAAQTAYESVAVPANA</sequence>
<keyword evidence="3" id="KW-1185">Reference proteome</keyword>
<dbReference type="Pfam" id="PF02627">
    <property type="entry name" value="CMD"/>
    <property type="match status" value="1"/>
</dbReference>
<gene>
    <name evidence="2" type="ORF">GCM10023322_45490</name>
</gene>
<evidence type="ECO:0000313" key="2">
    <source>
        <dbReference type="EMBL" id="GAA5190413.1"/>
    </source>
</evidence>
<dbReference type="RefSeq" id="WP_345632627.1">
    <property type="nucleotide sequence ID" value="NZ_BAABJQ010000014.1"/>
</dbReference>
<evidence type="ECO:0000259" key="1">
    <source>
        <dbReference type="Pfam" id="PF02627"/>
    </source>
</evidence>
<comment type="caution">
    <text evidence="2">The sequence shown here is derived from an EMBL/GenBank/DDBJ whole genome shotgun (WGS) entry which is preliminary data.</text>
</comment>
<dbReference type="InterPro" id="IPR003779">
    <property type="entry name" value="CMD-like"/>
</dbReference>
<name>A0ABP9S412_9ACTN</name>
<feature type="domain" description="Carboxymuconolactone decarboxylase-like" evidence="1">
    <location>
        <begin position="17"/>
        <end position="99"/>
    </location>
</feature>